<name>A0A1I9G313_BRUMA</name>
<dbReference type="EMBL" id="LN856981">
    <property type="protein sequence ID" value="CDP97383.1"/>
    <property type="molecule type" value="Genomic_DNA"/>
</dbReference>
<reference evidence="1" key="1">
    <citation type="journal article" date="2007" name="Science">
        <title>Draft genome of the filarial nematode parasite Brugia malayi.</title>
        <authorList>
            <person name="Ghedin E."/>
            <person name="Wang S."/>
            <person name="Spiro D."/>
            <person name="Caler E."/>
            <person name="Zhao Q."/>
            <person name="Crabtree J."/>
            <person name="Allen J.E."/>
            <person name="Delcher A.L."/>
            <person name="Guiliano D.B."/>
            <person name="Miranda-Saavedra D."/>
            <person name="Angiuoli S.V."/>
            <person name="Creasy T."/>
            <person name="Amedeo P."/>
            <person name="Haas B."/>
            <person name="El-Sayed N.M."/>
            <person name="Wortman J.R."/>
            <person name="Feldblyum T."/>
            <person name="Tallon L."/>
            <person name="Schatz M."/>
            <person name="Shumway M."/>
            <person name="Koo H."/>
            <person name="Salzberg S.L."/>
            <person name="Schobel S."/>
            <person name="Pertea M."/>
            <person name="Pop M."/>
            <person name="White O."/>
            <person name="Barton G.J."/>
            <person name="Carlow C.K."/>
            <person name="Crawford M.J."/>
            <person name="Daub J."/>
            <person name="Dimmic M.W."/>
            <person name="Estes C.F."/>
            <person name="Foster J.M."/>
            <person name="Ganatra M."/>
            <person name="Gregory W.F."/>
            <person name="Johnson N.M."/>
            <person name="Jin J."/>
            <person name="Komuniecki R."/>
            <person name="Korf I."/>
            <person name="Kumar S."/>
            <person name="Laney S."/>
            <person name="Li B.W."/>
            <person name="Li W."/>
            <person name="Lindblom T.H."/>
            <person name="Lustigman S."/>
            <person name="Ma D."/>
            <person name="Maina C.V."/>
            <person name="Martin D.M."/>
            <person name="McCarter J.P."/>
            <person name="McReynolds L."/>
            <person name="Mitreva M."/>
            <person name="Nutman T.B."/>
            <person name="Parkinson J."/>
            <person name="Peregrin-Alvarez J.M."/>
            <person name="Poole C."/>
            <person name="Ren Q."/>
            <person name="Saunders L."/>
            <person name="Sluder A.E."/>
            <person name="Smith K."/>
            <person name="Stanke M."/>
            <person name="Unnasch T.R."/>
            <person name="Ware J."/>
            <person name="Wei A.D."/>
            <person name="Weil G."/>
            <person name="Williams D.J."/>
            <person name="Zhang Y."/>
            <person name="Williams S.A."/>
            <person name="Fraser-Liggett C."/>
            <person name="Slatko B."/>
            <person name="Blaxter M.L."/>
            <person name="Scott A.L."/>
        </authorList>
    </citation>
    <scope>NUCLEOTIDE SEQUENCE</scope>
    <source>
        <strain evidence="1">FR3</strain>
    </source>
</reference>
<evidence type="ECO:0000313" key="1">
    <source>
        <dbReference type="EMBL" id="CDP97383.1"/>
    </source>
</evidence>
<organism evidence="1">
    <name type="scientific">Brugia malayi</name>
    <name type="common">Filarial nematode worm</name>
    <dbReference type="NCBI Taxonomy" id="6279"/>
    <lineage>
        <taxon>Eukaryota</taxon>
        <taxon>Metazoa</taxon>
        <taxon>Ecdysozoa</taxon>
        <taxon>Nematoda</taxon>
        <taxon>Chromadorea</taxon>
        <taxon>Rhabditida</taxon>
        <taxon>Spirurina</taxon>
        <taxon>Spiruromorpha</taxon>
        <taxon>Filarioidea</taxon>
        <taxon>Onchocercidae</taxon>
        <taxon>Brugia</taxon>
    </lineage>
</organism>
<gene>
    <name evidence="1" type="primary">Bm14469</name>
    <name evidence="1" type="ORF">BM_Bm14469</name>
</gene>
<protein>
    <submittedName>
        <fullName evidence="1">Bm14469</fullName>
    </submittedName>
</protein>
<dbReference type="AlphaFoldDB" id="A0A1I9G313"/>
<sequence length="66" mass="7530">MHKERNELAAIYLLSGVVVIGCGRREGEMNGWIFTPHGSDRIESNEIRSDRIIELSEIRSDRSSDK</sequence>
<proteinExistence type="predicted"/>
<reference evidence="1" key="2">
    <citation type="submission" date="2012-12" db="EMBL/GenBank/DDBJ databases">
        <authorList>
            <consortium name="WormBase Consortium"/>
            <person name="Ghedin E."/>
            <person name="Paulini M."/>
        </authorList>
    </citation>
    <scope>NUCLEOTIDE SEQUENCE</scope>
    <source>
        <strain evidence="1">FR3</strain>
    </source>
</reference>
<accession>A0A1I9G313</accession>
<dbReference type="PROSITE" id="PS51257">
    <property type="entry name" value="PROKAR_LIPOPROTEIN"/>
    <property type="match status" value="1"/>
</dbReference>